<evidence type="ECO:0000313" key="1">
    <source>
        <dbReference type="EMBL" id="GIY87742.1"/>
    </source>
</evidence>
<dbReference type="Proteomes" id="UP001054945">
    <property type="component" value="Unassembled WGS sequence"/>
</dbReference>
<comment type="caution">
    <text evidence="1">The sequence shown here is derived from an EMBL/GenBank/DDBJ whole genome shotgun (WGS) entry which is preliminary data.</text>
</comment>
<dbReference type="AlphaFoldDB" id="A0AAV4WXU5"/>
<dbReference type="EMBL" id="BPLR01016968">
    <property type="protein sequence ID" value="GIY87742.1"/>
    <property type="molecule type" value="Genomic_DNA"/>
</dbReference>
<evidence type="ECO:0000313" key="2">
    <source>
        <dbReference type="Proteomes" id="UP001054945"/>
    </source>
</evidence>
<accession>A0AAV4WXU5</accession>
<protein>
    <submittedName>
        <fullName evidence="1">Uncharacterized protein</fullName>
    </submittedName>
</protein>
<reference evidence="1 2" key="1">
    <citation type="submission" date="2021-06" db="EMBL/GenBank/DDBJ databases">
        <title>Caerostris extrusa draft genome.</title>
        <authorList>
            <person name="Kono N."/>
            <person name="Arakawa K."/>
        </authorList>
    </citation>
    <scope>NUCLEOTIDE SEQUENCE [LARGE SCALE GENOMIC DNA]</scope>
</reference>
<name>A0AAV4WXU5_CAEEX</name>
<proteinExistence type="predicted"/>
<sequence>MATAISDSSKSGWFPRKKITEKIPQCGRRGREAWISILGAIGNCADRKMTGAFSINRIRFLECSPHLRKNQPMGGRNDSLIKKGSLDTANLNAATTDAHVSDLVNLSDTWWKVLKPHAVTGAAFLWLTCFTLHRRMQINNVSSRKRGFPNT</sequence>
<gene>
    <name evidence="1" type="ORF">CEXT_158481</name>
</gene>
<keyword evidence="2" id="KW-1185">Reference proteome</keyword>
<organism evidence="1 2">
    <name type="scientific">Caerostris extrusa</name>
    <name type="common">Bark spider</name>
    <name type="synonym">Caerostris bankana</name>
    <dbReference type="NCBI Taxonomy" id="172846"/>
    <lineage>
        <taxon>Eukaryota</taxon>
        <taxon>Metazoa</taxon>
        <taxon>Ecdysozoa</taxon>
        <taxon>Arthropoda</taxon>
        <taxon>Chelicerata</taxon>
        <taxon>Arachnida</taxon>
        <taxon>Araneae</taxon>
        <taxon>Araneomorphae</taxon>
        <taxon>Entelegynae</taxon>
        <taxon>Araneoidea</taxon>
        <taxon>Araneidae</taxon>
        <taxon>Caerostris</taxon>
    </lineage>
</organism>